<organism evidence="19 20">
    <name type="scientific">Tropilaelaps mercedesae</name>
    <dbReference type="NCBI Taxonomy" id="418985"/>
    <lineage>
        <taxon>Eukaryota</taxon>
        <taxon>Metazoa</taxon>
        <taxon>Ecdysozoa</taxon>
        <taxon>Arthropoda</taxon>
        <taxon>Chelicerata</taxon>
        <taxon>Arachnida</taxon>
        <taxon>Acari</taxon>
        <taxon>Parasitiformes</taxon>
        <taxon>Mesostigmata</taxon>
        <taxon>Gamasina</taxon>
        <taxon>Dermanyssoidea</taxon>
        <taxon>Laelapidae</taxon>
        <taxon>Tropilaelaps</taxon>
    </lineage>
</organism>
<dbReference type="AlphaFoldDB" id="A0A1V9Y3F1"/>
<dbReference type="InterPro" id="IPR002049">
    <property type="entry name" value="LE_dom"/>
</dbReference>
<dbReference type="SMART" id="SM00042">
    <property type="entry name" value="CUB"/>
    <property type="match status" value="1"/>
</dbReference>
<dbReference type="Gene3D" id="2.120.10.80">
    <property type="entry name" value="Kelch-type beta propeller"/>
    <property type="match status" value="2"/>
</dbReference>
<feature type="chain" id="PRO_5012009057" evidence="15">
    <location>
        <begin position="31"/>
        <end position="1227"/>
    </location>
</feature>
<feature type="disulfide bond" evidence="13">
    <location>
        <begin position="1032"/>
        <end position="1046"/>
    </location>
</feature>
<keyword evidence="2" id="KW-0880">Kelch repeat</keyword>
<dbReference type="Proteomes" id="UP000192247">
    <property type="component" value="Unassembled WGS sequence"/>
</dbReference>
<evidence type="ECO:0000256" key="7">
    <source>
        <dbReference type="ARBA" id="ARBA00022989"/>
    </source>
</evidence>
<dbReference type="Pfam" id="PF01437">
    <property type="entry name" value="PSI"/>
    <property type="match status" value="1"/>
</dbReference>
<dbReference type="CDD" id="cd00041">
    <property type="entry name" value="CUB"/>
    <property type="match status" value="1"/>
</dbReference>
<keyword evidence="11 13" id="KW-0424">Laminin EGF-like domain</keyword>
<evidence type="ECO:0000313" key="20">
    <source>
        <dbReference type="Proteomes" id="UP000192247"/>
    </source>
</evidence>
<dbReference type="GO" id="GO:0016020">
    <property type="term" value="C:membrane"/>
    <property type="evidence" value="ECO:0007669"/>
    <property type="project" value="UniProtKB-SubCell"/>
</dbReference>
<gene>
    <name evidence="19" type="ORF">BIW11_05209</name>
</gene>
<dbReference type="InterPro" id="IPR000742">
    <property type="entry name" value="EGF"/>
</dbReference>
<dbReference type="InterPro" id="IPR002165">
    <property type="entry name" value="Plexin_repeat"/>
</dbReference>
<evidence type="ECO:0000256" key="14">
    <source>
        <dbReference type="SAM" id="MobiDB-lite"/>
    </source>
</evidence>
<dbReference type="InterPro" id="IPR051568">
    <property type="entry name" value="LZTR1/Attractin"/>
</dbReference>
<evidence type="ECO:0000259" key="16">
    <source>
        <dbReference type="PROSITE" id="PS01180"/>
    </source>
</evidence>
<dbReference type="InParanoid" id="A0A1V9Y3F1"/>
<dbReference type="Pfam" id="PF00431">
    <property type="entry name" value="CUB"/>
    <property type="match status" value="1"/>
</dbReference>
<keyword evidence="8" id="KW-0472">Membrane</keyword>
<keyword evidence="3 12" id="KW-0245">EGF-like domain</keyword>
<evidence type="ECO:0000313" key="19">
    <source>
        <dbReference type="EMBL" id="OQR80213.1"/>
    </source>
</evidence>
<feature type="region of interest" description="Disordered" evidence="14">
    <location>
        <begin position="142"/>
        <end position="187"/>
    </location>
</feature>
<dbReference type="PROSITE" id="PS01180">
    <property type="entry name" value="CUB"/>
    <property type="match status" value="1"/>
</dbReference>
<dbReference type="InterPro" id="IPR000859">
    <property type="entry name" value="CUB_dom"/>
</dbReference>
<dbReference type="PROSITE" id="PS50026">
    <property type="entry name" value="EGF_3"/>
    <property type="match status" value="1"/>
</dbReference>
<dbReference type="InterPro" id="IPR056732">
    <property type="entry name" value="GBD_ATRN"/>
</dbReference>
<dbReference type="OrthoDB" id="9998912at2759"/>
<comment type="caution">
    <text evidence="12">Lacks conserved residue(s) required for the propagation of feature annotation.</text>
</comment>
<dbReference type="InterPro" id="IPR015915">
    <property type="entry name" value="Kelch-typ_b-propeller"/>
</dbReference>
<dbReference type="PANTHER" id="PTHR46376:SF2">
    <property type="entry name" value="DISTRACTED, ISOFORM B"/>
    <property type="match status" value="1"/>
</dbReference>
<keyword evidence="4" id="KW-0812">Transmembrane</keyword>
<evidence type="ECO:0000259" key="17">
    <source>
        <dbReference type="PROSITE" id="PS50026"/>
    </source>
</evidence>
<evidence type="ECO:0000256" key="12">
    <source>
        <dbReference type="PROSITE-ProRule" id="PRU00076"/>
    </source>
</evidence>
<evidence type="ECO:0000256" key="10">
    <source>
        <dbReference type="ARBA" id="ARBA00023180"/>
    </source>
</evidence>
<evidence type="ECO:0000256" key="1">
    <source>
        <dbReference type="ARBA" id="ARBA00004167"/>
    </source>
</evidence>
<reference evidence="19 20" key="1">
    <citation type="journal article" date="2017" name="Gigascience">
        <title>Draft genome of the honey bee ectoparasitic mite, Tropilaelaps mercedesae, is shaped by the parasitic life history.</title>
        <authorList>
            <person name="Dong X."/>
            <person name="Armstrong S.D."/>
            <person name="Xia D."/>
            <person name="Makepeace B.L."/>
            <person name="Darby A.C."/>
            <person name="Kadowaki T."/>
        </authorList>
    </citation>
    <scope>NUCLEOTIDE SEQUENCE [LARGE SCALE GENOMIC DNA]</scope>
    <source>
        <strain evidence="19">Wuxi-XJTLU</strain>
    </source>
</reference>
<evidence type="ECO:0000256" key="3">
    <source>
        <dbReference type="ARBA" id="ARBA00022536"/>
    </source>
</evidence>
<dbReference type="SUPFAM" id="SSF49854">
    <property type="entry name" value="Spermadhesin, CUB domain"/>
    <property type="match status" value="1"/>
</dbReference>
<evidence type="ECO:0000256" key="15">
    <source>
        <dbReference type="SAM" id="SignalP"/>
    </source>
</evidence>
<evidence type="ECO:0000259" key="18">
    <source>
        <dbReference type="PROSITE" id="PS50027"/>
    </source>
</evidence>
<sequence length="1227" mass="133213">MRWSAGCCHCWPLLGLVWGAALLFVGGVNSSATTKASAAAVILIAATARAPQAARAASATQSTTIVSEQPVPTPPVSCGVCAFGRCEAGKCICNPGFTGEDCTRCSGRIRLNATSGFITSGVGNYTKDMKCTWLIDVTGDHAPGTAPGSDPDGLTPKSFVDDSRPGSPKAPLNLAASNSGSTRSTAQRNRTIRLRLNRFETECGWDHLYVFDGDSMFSQMIAAYSGTLVPELAGETVSDLVANSGKAFIHFYSDAVYNMSGFNISYSVDRCPDDCSGQGSCDTRTATCKCRHGFTGPELTSWLALVKDKRRAKDAADQTSNTIHLDPVEKLIIKTALNKRSPLNANDGRKWEFQFINGETCNIPVVTKETGRSSTASLVRIAGGNSVLQGRAMHQAVVFNHSMWVFGGEFFSSAFTQRKHLEVARYDFRTSQWSVVQQRGTNIPPNTYGHSLVSYKNSMYLYGGAYTFDTNNVSNALWRFDPARLEWAQVSHKEARVDCHLPAPLCPPIPAVGHAAVMVNQSMLVFFGHHPVLGYLNMVQEYRIGSVKWELVQPAGAVVKGGFGQTAVYDERSQQVLIFGGYHSTGGAGAVVDYLYSYRPSIRSWSILRPSGIHRYLHSAALLDGVMLIFGGNTHNDTSQQLGDRCFAADTLAYDVECDLWQTVKIKESPNVTQGFRRFGHSAVNYNGSMYIFGGFNGRMLSDTLKLSPAHCEALDKECLSFSLLHGTKCIFAAGEGCLKHTPANLRGYPQKKGANCSSLKHSSLPVNLTQVCEKQTNCRSCLHNSFDCVWCDSTCAHKKCPKHLSAAAVKGNSAQCLESESLSCDKLHNCQACHSDERCAFKKSNGCIGFILSDGNKTERAVSEDLRAECDIHCSEKRDCATCTAGASPSCMWCGNLARCLETNAYAAMFPLGQCTEWSTGRCDKLYCSRIRSCKECLQHERCGWCDDGSSTGRGRCMEGADTGPVITGVDVPLVNNGTGQVTTTCTAPASWNFISCPACQCNGHSTCIPSTTECVQPCANNTHGPNCERCQKGYYGSPVNGGTCQPCMCNGHGVDCHHETGKCNCTTKGLIGKHCEACDNTNQYWGNPVDGGTCFYKLSIDFQYTFNLSHDDPFTAINFMNMPPRVGHDVEFQISCSTPALVNISIGYGSPEPSGDPRGGLVQVQPTRTCGSFKMPLSHEEYKFGTRNATLYVHVFNLSTPAILQVAFSQHRALDLLQFFITFSR</sequence>
<evidence type="ECO:0000256" key="5">
    <source>
        <dbReference type="ARBA" id="ARBA00022729"/>
    </source>
</evidence>
<dbReference type="InterPro" id="IPR056737">
    <property type="entry name" value="Beta-prop_ATRN-MKLN-like"/>
</dbReference>
<evidence type="ECO:0000256" key="13">
    <source>
        <dbReference type="PROSITE-ProRule" id="PRU00460"/>
    </source>
</evidence>
<dbReference type="SMART" id="SM00423">
    <property type="entry name" value="PSI"/>
    <property type="match status" value="3"/>
</dbReference>
<dbReference type="Gene3D" id="2.60.120.290">
    <property type="entry name" value="Spermadhesin, CUB domain"/>
    <property type="match status" value="1"/>
</dbReference>
<keyword evidence="6" id="KW-0677">Repeat</keyword>
<evidence type="ECO:0000256" key="4">
    <source>
        <dbReference type="ARBA" id="ARBA00022692"/>
    </source>
</evidence>
<keyword evidence="5 15" id="KW-0732">Signal</keyword>
<dbReference type="InterPro" id="IPR016201">
    <property type="entry name" value="PSI"/>
</dbReference>
<feature type="domain" description="CUB" evidence="16">
    <location>
        <begin position="105"/>
        <end position="269"/>
    </location>
</feature>
<dbReference type="Gene3D" id="2.10.25.10">
    <property type="entry name" value="Laminin"/>
    <property type="match status" value="2"/>
</dbReference>
<comment type="caution">
    <text evidence="19">The sequence shown here is derived from an EMBL/GenBank/DDBJ whole genome shotgun (WGS) entry which is preliminary data.</text>
</comment>
<evidence type="ECO:0000256" key="11">
    <source>
        <dbReference type="ARBA" id="ARBA00023292"/>
    </source>
</evidence>
<feature type="signal peptide" evidence="15">
    <location>
        <begin position="1"/>
        <end position="30"/>
    </location>
</feature>
<dbReference type="FunCoup" id="A0A1V9Y3F1">
    <property type="interactions" value="896"/>
</dbReference>
<accession>A0A1V9Y3F1</accession>
<keyword evidence="7" id="KW-1133">Transmembrane helix</keyword>
<dbReference type="SUPFAM" id="SSF117281">
    <property type="entry name" value="Kelch motif"/>
    <property type="match status" value="1"/>
</dbReference>
<dbReference type="STRING" id="418985.A0A1V9Y3F1"/>
<dbReference type="InterPro" id="IPR056863">
    <property type="entry name" value="LMN_ATRN_NET-like_EGF"/>
</dbReference>
<keyword evidence="20" id="KW-1185">Reference proteome</keyword>
<dbReference type="SMART" id="SM00180">
    <property type="entry name" value="EGF_Lam"/>
    <property type="match status" value="1"/>
</dbReference>
<dbReference type="Pfam" id="PF00053">
    <property type="entry name" value="EGF_laminin"/>
    <property type="match status" value="1"/>
</dbReference>
<dbReference type="SUPFAM" id="SSF57196">
    <property type="entry name" value="EGF/Laminin"/>
    <property type="match status" value="1"/>
</dbReference>
<feature type="domain" description="EGF-like" evidence="17">
    <location>
        <begin position="267"/>
        <end position="300"/>
    </location>
</feature>
<feature type="disulfide bond" evidence="13">
    <location>
        <begin position="1020"/>
        <end position="1029"/>
    </location>
</feature>
<dbReference type="GO" id="GO:0005794">
    <property type="term" value="C:Golgi apparatus"/>
    <property type="evidence" value="ECO:0007669"/>
    <property type="project" value="TreeGrafter"/>
</dbReference>
<dbReference type="Pfam" id="PF24981">
    <property type="entry name" value="Beta-prop_ATRN-LZTR1"/>
    <property type="match status" value="1"/>
</dbReference>
<dbReference type="InterPro" id="IPR035914">
    <property type="entry name" value="Sperma_CUB_dom_sf"/>
</dbReference>
<feature type="domain" description="Laminin EGF-like" evidence="18">
    <location>
        <begin position="1001"/>
        <end position="1048"/>
    </location>
</feature>
<feature type="compositionally biased region" description="Polar residues" evidence="14">
    <location>
        <begin position="175"/>
        <end position="187"/>
    </location>
</feature>
<dbReference type="PANTHER" id="PTHR46376">
    <property type="entry name" value="LEUCINE-ZIPPER-LIKE TRANSCRIPTIONAL REGULATOR 1"/>
    <property type="match status" value="1"/>
</dbReference>
<dbReference type="PROSITE" id="PS50027">
    <property type="entry name" value="EGF_LAM_2"/>
    <property type="match status" value="1"/>
</dbReference>
<evidence type="ECO:0000256" key="6">
    <source>
        <dbReference type="ARBA" id="ARBA00022737"/>
    </source>
</evidence>
<proteinExistence type="predicted"/>
<protein>
    <submittedName>
        <fullName evidence="19">Attractin-like</fullName>
    </submittedName>
</protein>
<dbReference type="Pfam" id="PF24972">
    <property type="entry name" value="GBD_ATRN"/>
    <property type="match status" value="1"/>
</dbReference>
<evidence type="ECO:0000256" key="8">
    <source>
        <dbReference type="ARBA" id="ARBA00023136"/>
    </source>
</evidence>
<comment type="subcellular location">
    <subcellularLocation>
        <location evidence="1">Membrane</location>
        <topology evidence="1">Single-pass membrane protein</topology>
    </subcellularLocation>
</comment>
<evidence type="ECO:0000256" key="2">
    <source>
        <dbReference type="ARBA" id="ARBA00022441"/>
    </source>
</evidence>
<dbReference type="EMBL" id="MNPL01000228">
    <property type="protein sequence ID" value="OQR80213.1"/>
    <property type="molecule type" value="Genomic_DNA"/>
</dbReference>
<dbReference type="CDD" id="cd00055">
    <property type="entry name" value="EGF_Lam"/>
    <property type="match status" value="2"/>
</dbReference>
<dbReference type="Pfam" id="PF24973">
    <property type="entry name" value="EGF_LMN_ATRN"/>
    <property type="match status" value="1"/>
</dbReference>
<evidence type="ECO:0000256" key="9">
    <source>
        <dbReference type="ARBA" id="ARBA00023157"/>
    </source>
</evidence>
<keyword evidence="10" id="KW-0325">Glycoprotein</keyword>
<feature type="disulfide bond" evidence="12">
    <location>
        <begin position="271"/>
        <end position="281"/>
    </location>
</feature>
<name>A0A1V9Y3F1_9ACAR</name>
<keyword evidence="9 12" id="KW-1015">Disulfide bond</keyword>